<proteinExistence type="predicted"/>
<dbReference type="RefSeq" id="WP_359791557.1">
    <property type="nucleotide sequence ID" value="NZ_JBEYBN010000048.1"/>
</dbReference>
<protein>
    <submittedName>
        <fullName evidence="2">Uncharacterized protein</fullName>
    </submittedName>
</protein>
<feature type="compositionally biased region" description="Low complexity" evidence="1">
    <location>
        <begin position="36"/>
        <end position="56"/>
    </location>
</feature>
<organism evidence="2 3">
    <name type="scientific">Streptomyces olindensis</name>
    <dbReference type="NCBI Taxonomy" id="358823"/>
    <lineage>
        <taxon>Bacteria</taxon>
        <taxon>Bacillati</taxon>
        <taxon>Actinomycetota</taxon>
        <taxon>Actinomycetes</taxon>
        <taxon>Kitasatosporales</taxon>
        <taxon>Streptomycetaceae</taxon>
        <taxon>Streptomyces</taxon>
    </lineage>
</organism>
<sequence>MFDERKEAEMRLYSERLARELALKKQGEEDTENADNAENTENAENSENSETATIEN</sequence>
<keyword evidence="3" id="KW-1185">Reference proteome</keyword>
<gene>
    <name evidence="2" type="ORF">ABZ568_28460</name>
</gene>
<evidence type="ECO:0000313" key="3">
    <source>
        <dbReference type="Proteomes" id="UP001550603"/>
    </source>
</evidence>
<feature type="region of interest" description="Disordered" evidence="1">
    <location>
        <begin position="23"/>
        <end position="56"/>
    </location>
</feature>
<dbReference type="EMBL" id="JBEYBN010000048">
    <property type="protein sequence ID" value="MEU2270269.1"/>
    <property type="molecule type" value="Genomic_DNA"/>
</dbReference>
<reference evidence="2 3" key="1">
    <citation type="submission" date="2024-06" db="EMBL/GenBank/DDBJ databases">
        <title>The Natural Products Discovery Center: Release of the First 8490 Sequenced Strains for Exploring Actinobacteria Biosynthetic Diversity.</title>
        <authorList>
            <person name="Kalkreuter E."/>
            <person name="Kautsar S.A."/>
            <person name="Yang D."/>
            <person name="Bader C.D."/>
            <person name="Teijaro C.N."/>
            <person name="Fluegel L."/>
            <person name="Davis C.M."/>
            <person name="Simpson J.R."/>
            <person name="Lauterbach L."/>
            <person name="Steele A.D."/>
            <person name="Gui C."/>
            <person name="Meng S."/>
            <person name="Li G."/>
            <person name="Viehrig K."/>
            <person name="Ye F."/>
            <person name="Su P."/>
            <person name="Kiefer A.F."/>
            <person name="Nichols A."/>
            <person name="Cepeda A.J."/>
            <person name="Yan W."/>
            <person name="Fan B."/>
            <person name="Jiang Y."/>
            <person name="Adhikari A."/>
            <person name="Zheng C.-J."/>
            <person name="Schuster L."/>
            <person name="Cowan T.M."/>
            <person name="Smanski M.J."/>
            <person name="Chevrette M.G."/>
            <person name="De Carvalho L.P.S."/>
            <person name="Shen B."/>
        </authorList>
    </citation>
    <scope>NUCLEOTIDE SEQUENCE [LARGE SCALE GENOMIC DNA]</scope>
    <source>
        <strain evidence="2 3">NPDC019583</strain>
    </source>
</reference>
<evidence type="ECO:0000313" key="2">
    <source>
        <dbReference type="EMBL" id="MEU2270269.1"/>
    </source>
</evidence>
<dbReference type="Proteomes" id="UP001550603">
    <property type="component" value="Unassembled WGS sequence"/>
</dbReference>
<name>A0ABV2Y1X5_9ACTN</name>
<evidence type="ECO:0000256" key="1">
    <source>
        <dbReference type="SAM" id="MobiDB-lite"/>
    </source>
</evidence>
<comment type="caution">
    <text evidence="2">The sequence shown here is derived from an EMBL/GenBank/DDBJ whole genome shotgun (WGS) entry which is preliminary data.</text>
</comment>
<accession>A0ABV2Y1X5</accession>